<proteinExistence type="predicted"/>
<protein>
    <submittedName>
        <fullName evidence="1">Uncharacterized protein</fullName>
    </submittedName>
</protein>
<sequence length="415" mass="47845">MARSFTQKLIRFKEEDANEKLKVSKLLTLLEEHPYEEQLKNIFNTESIINDYISIGNISTVFNKLKSIQSQYKLYNIKVHTKDVAFTRGNNKVEGISDANPLKFNFSEYADEFGEIINEPSSAYAIYDSKSQFFDDFSMTKFVNMLFDKKYDKLAEYNLNFFRSLPAKDGFNKYKSYRLVEHEGEKFVRGVTSLGYKEYGVSFSFVASMLMLHKYMKRTEGNNYSIIFAAVNESKLELIATSDFLKDAGDFGKIRSAISVKTNDFGKGALSITHIINVVVKGSGFYLYPKSNTIQKKDINISHGNTSPQKTLEMLNQLDDFYSNVDKFVDELKTIKTIKTPEDLRKRIILKFEHHNSLLKSIKGDLKPIFSKVLSNDIKDFASLLEMCRKAEELEIDYDLKEKLRVEISDIILNK</sequence>
<comment type="caution">
    <text evidence="1">The sequence shown here is derived from an EMBL/GenBank/DDBJ whole genome shotgun (WGS) entry which is preliminary data.</text>
</comment>
<evidence type="ECO:0000313" key="1">
    <source>
        <dbReference type="EMBL" id="RKE52782.1"/>
    </source>
</evidence>
<dbReference type="Proteomes" id="UP000286246">
    <property type="component" value="Unassembled WGS sequence"/>
</dbReference>
<dbReference type="OrthoDB" id="773377at2"/>
<dbReference type="EMBL" id="RAPY01000002">
    <property type="protein sequence ID" value="RKE52782.1"/>
    <property type="molecule type" value="Genomic_DNA"/>
</dbReference>
<name>A0A420B803_SPHD1</name>
<gene>
    <name evidence="1" type="ORF">DFQ12_3028</name>
</gene>
<keyword evidence="2" id="KW-1185">Reference proteome</keyword>
<accession>A0A420B803</accession>
<organism evidence="1 2">
    <name type="scientific">Sphingobacterium detergens</name>
    <dbReference type="NCBI Taxonomy" id="1145106"/>
    <lineage>
        <taxon>Bacteria</taxon>
        <taxon>Pseudomonadati</taxon>
        <taxon>Bacteroidota</taxon>
        <taxon>Sphingobacteriia</taxon>
        <taxon>Sphingobacteriales</taxon>
        <taxon>Sphingobacteriaceae</taxon>
        <taxon>Sphingobacterium</taxon>
    </lineage>
</organism>
<dbReference type="AlphaFoldDB" id="A0A420B803"/>
<reference evidence="1 2" key="1">
    <citation type="submission" date="2018-09" db="EMBL/GenBank/DDBJ databases">
        <title>Genomic Encyclopedia of Type Strains, Phase III (KMG-III): the genomes of soil and plant-associated and newly described type strains.</title>
        <authorList>
            <person name="Whitman W."/>
        </authorList>
    </citation>
    <scope>NUCLEOTIDE SEQUENCE [LARGE SCALE GENOMIC DNA]</scope>
    <source>
        <strain evidence="1 2">CECT 7938</strain>
    </source>
</reference>
<dbReference type="RefSeq" id="WP_120259788.1">
    <property type="nucleotide sequence ID" value="NZ_RAPY01000002.1"/>
</dbReference>
<evidence type="ECO:0000313" key="2">
    <source>
        <dbReference type="Proteomes" id="UP000286246"/>
    </source>
</evidence>